<sequence>MFSMAESTTNKSPITIAIVDNDLITLKTLQSLINQTTNIHVTWISQSGRSALTQCLEDDNSPDVLLLDMGLSDIPGTQVCRRIRRNSSEPKILAITSYPIELYAADIADSGAQGIIEKNDYLNLYYAIRQIKENNIISPVSFRNYFETSKTAHQRLEMTPKDGFESLTYTEIQVLNMLSGGIDPKNIAKQLSITPTTVRTHMMHIRFKLKSFTTAQALVKWTREYNGGLVCMK</sequence>
<dbReference type="Proteomes" id="UP000469194">
    <property type="component" value="Unassembled WGS sequence"/>
</dbReference>
<dbReference type="GO" id="GO:0003677">
    <property type="term" value="F:DNA binding"/>
    <property type="evidence" value="ECO:0007669"/>
    <property type="project" value="UniProtKB-KW"/>
</dbReference>
<dbReference type="PROSITE" id="PS50110">
    <property type="entry name" value="RESPONSE_REGULATORY"/>
    <property type="match status" value="1"/>
</dbReference>
<feature type="domain" description="Response regulatory" evidence="4">
    <location>
        <begin position="15"/>
        <end position="133"/>
    </location>
</feature>
<dbReference type="AlphaFoldDB" id="A0A6N9Z2K9"/>
<dbReference type="PANTHER" id="PTHR45566">
    <property type="entry name" value="HTH-TYPE TRANSCRIPTIONAL REGULATOR YHJB-RELATED"/>
    <property type="match status" value="1"/>
</dbReference>
<dbReference type="Pfam" id="PF00072">
    <property type="entry name" value="Response_reg"/>
    <property type="match status" value="1"/>
</dbReference>
<keyword evidence="1" id="KW-0238">DNA-binding</keyword>
<dbReference type="InterPro" id="IPR016032">
    <property type="entry name" value="Sig_transdc_resp-reg_C-effctor"/>
</dbReference>
<evidence type="ECO:0000256" key="1">
    <source>
        <dbReference type="ARBA" id="ARBA00023125"/>
    </source>
</evidence>
<feature type="modified residue" description="4-aspartylphosphate" evidence="2">
    <location>
        <position position="68"/>
    </location>
</feature>
<protein>
    <submittedName>
        <fullName evidence="5">Response regulator</fullName>
    </submittedName>
</protein>
<gene>
    <name evidence="5" type="ORF">GFD25_01910</name>
</gene>
<keyword evidence="6" id="KW-1185">Reference proteome</keyword>
<evidence type="ECO:0000259" key="4">
    <source>
        <dbReference type="PROSITE" id="PS50110"/>
    </source>
</evidence>
<comment type="caution">
    <text evidence="5">The sequence shown here is derived from an EMBL/GenBank/DDBJ whole genome shotgun (WGS) entry which is preliminary data.</text>
</comment>
<evidence type="ECO:0000259" key="3">
    <source>
        <dbReference type="PROSITE" id="PS50043"/>
    </source>
</evidence>
<dbReference type="InterPro" id="IPR051015">
    <property type="entry name" value="EvgA-like"/>
</dbReference>
<accession>A0A6N9Z2K9</accession>
<evidence type="ECO:0000313" key="6">
    <source>
        <dbReference type="Proteomes" id="UP000469194"/>
    </source>
</evidence>
<dbReference type="GO" id="GO:0000160">
    <property type="term" value="P:phosphorelay signal transduction system"/>
    <property type="evidence" value="ECO:0007669"/>
    <property type="project" value="InterPro"/>
</dbReference>
<organism evidence="5 6">
    <name type="scientific">Bifidobacterium aerophilum</name>
    <dbReference type="NCBI Taxonomy" id="1798155"/>
    <lineage>
        <taxon>Bacteria</taxon>
        <taxon>Bacillati</taxon>
        <taxon>Actinomycetota</taxon>
        <taxon>Actinomycetes</taxon>
        <taxon>Bifidobacteriales</taxon>
        <taxon>Bifidobacteriaceae</taxon>
        <taxon>Bifidobacterium</taxon>
    </lineage>
</organism>
<dbReference type="Gene3D" id="3.40.50.2300">
    <property type="match status" value="1"/>
</dbReference>
<feature type="domain" description="HTH luxR-type" evidence="3">
    <location>
        <begin position="160"/>
        <end position="225"/>
    </location>
</feature>
<dbReference type="SUPFAM" id="SSF46894">
    <property type="entry name" value="C-terminal effector domain of the bipartite response regulators"/>
    <property type="match status" value="1"/>
</dbReference>
<dbReference type="EMBL" id="WHZW01000003">
    <property type="protein sequence ID" value="NEG88782.1"/>
    <property type="molecule type" value="Genomic_DNA"/>
</dbReference>
<proteinExistence type="predicted"/>
<reference evidence="5 6" key="1">
    <citation type="submission" date="2019-10" db="EMBL/GenBank/DDBJ databases">
        <title>Bifidobacterium from non-human primates.</title>
        <authorList>
            <person name="Modesto M."/>
        </authorList>
    </citation>
    <scope>NUCLEOTIDE SEQUENCE [LARGE SCALE GENOMIC DNA]</scope>
    <source>
        <strain evidence="5 6">TRE17</strain>
    </source>
</reference>
<dbReference type="Pfam" id="PF00196">
    <property type="entry name" value="GerE"/>
    <property type="match status" value="1"/>
</dbReference>
<dbReference type="CDD" id="cd00156">
    <property type="entry name" value="REC"/>
    <property type="match status" value="1"/>
</dbReference>
<dbReference type="GO" id="GO:0006355">
    <property type="term" value="P:regulation of DNA-templated transcription"/>
    <property type="evidence" value="ECO:0007669"/>
    <property type="project" value="InterPro"/>
</dbReference>
<dbReference type="PANTHER" id="PTHR45566:SF2">
    <property type="entry name" value="NARL SUBFAMILY"/>
    <property type="match status" value="1"/>
</dbReference>
<dbReference type="SMART" id="SM00448">
    <property type="entry name" value="REC"/>
    <property type="match status" value="1"/>
</dbReference>
<evidence type="ECO:0000313" key="5">
    <source>
        <dbReference type="EMBL" id="NEG88782.1"/>
    </source>
</evidence>
<dbReference type="InterPro" id="IPR001789">
    <property type="entry name" value="Sig_transdc_resp-reg_receiver"/>
</dbReference>
<dbReference type="SUPFAM" id="SSF52172">
    <property type="entry name" value="CheY-like"/>
    <property type="match status" value="1"/>
</dbReference>
<evidence type="ECO:0000256" key="2">
    <source>
        <dbReference type="PROSITE-ProRule" id="PRU00169"/>
    </source>
</evidence>
<dbReference type="PROSITE" id="PS50043">
    <property type="entry name" value="HTH_LUXR_2"/>
    <property type="match status" value="1"/>
</dbReference>
<dbReference type="PRINTS" id="PR00038">
    <property type="entry name" value="HTHLUXR"/>
</dbReference>
<dbReference type="InterPro" id="IPR000792">
    <property type="entry name" value="Tscrpt_reg_LuxR_C"/>
</dbReference>
<dbReference type="InterPro" id="IPR011006">
    <property type="entry name" value="CheY-like_superfamily"/>
</dbReference>
<dbReference type="SMART" id="SM00421">
    <property type="entry name" value="HTH_LUXR"/>
    <property type="match status" value="1"/>
</dbReference>
<name>A0A6N9Z2K9_9BIFI</name>
<keyword evidence="2" id="KW-0597">Phosphoprotein</keyword>